<reference evidence="2" key="1">
    <citation type="submission" date="2018-02" db="EMBL/GenBank/DDBJ databases">
        <authorList>
            <person name="Cohen D.B."/>
            <person name="Kent A.D."/>
        </authorList>
    </citation>
    <scope>NUCLEOTIDE SEQUENCE</scope>
</reference>
<evidence type="ECO:0000256" key="1">
    <source>
        <dbReference type="SAM" id="MobiDB-lite"/>
    </source>
</evidence>
<feature type="region of interest" description="Disordered" evidence="1">
    <location>
        <begin position="14"/>
        <end position="38"/>
    </location>
</feature>
<organism evidence="2">
    <name type="scientific">Fagus sylvatica</name>
    <name type="common">Beechnut</name>
    <dbReference type="NCBI Taxonomy" id="28930"/>
    <lineage>
        <taxon>Eukaryota</taxon>
        <taxon>Viridiplantae</taxon>
        <taxon>Streptophyta</taxon>
        <taxon>Embryophyta</taxon>
        <taxon>Tracheophyta</taxon>
        <taxon>Spermatophyta</taxon>
        <taxon>Magnoliopsida</taxon>
        <taxon>eudicotyledons</taxon>
        <taxon>Gunneridae</taxon>
        <taxon>Pentapetalae</taxon>
        <taxon>rosids</taxon>
        <taxon>fabids</taxon>
        <taxon>Fagales</taxon>
        <taxon>Fagaceae</taxon>
        <taxon>Fagus</taxon>
    </lineage>
</organism>
<dbReference type="AlphaFoldDB" id="A0A2N9INW8"/>
<name>A0A2N9INW8_FAGSY</name>
<proteinExistence type="predicted"/>
<evidence type="ECO:0000313" key="2">
    <source>
        <dbReference type="EMBL" id="SPD27236.1"/>
    </source>
</evidence>
<accession>A0A2N9INW8</accession>
<dbReference type="EMBL" id="OIVN01006184">
    <property type="protein sequence ID" value="SPD27236.1"/>
    <property type="molecule type" value="Genomic_DNA"/>
</dbReference>
<protein>
    <submittedName>
        <fullName evidence="2">Uncharacterized protein</fullName>
    </submittedName>
</protein>
<gene>
    <name evidence="2" type="ORF">FSB_LOCUS55118</name>
</gene>
<sequence length="114" mass="12306">MEKKMKMEMENLGDLRREGTGGGELFANEIAGGDVRDTEEVREARGVADEIAGGDVRDTEEVREARGVGAFSDAGAAKENPLDRAVVMAEREGLSVKDLTQLSALDQDLVAWQP</sequence>